<dbReference type="SMART" id="SM00014">
    <property type="entry name" value="acidPPc"/>
    <property type="match status" value="1"/>
</dbReference>
<feature type="transmembrane region" description="Helical" evidence="1">
    <location>
        <begin position="55"/>
        <end position="76"/>
    </location>
</feature>
<feature type="transmembrane region" description="Helical" evidence="1">
    <location>
        <begin position="151"/>
        <end position="170"/>
    </location>
</feature>
<dbReference type="EC" id="3.6.1.27" evidence="3"/>
<sequence length="188" mass="21389">MMDHQLFHWLHGFSNQYDWLDAVMMAMTEHGPTFFALSLVVVFIYHLVKNHWQNTFATFTVAGLSMGATVGIGFLIKELYYRDRPFITYELELLITHNEASSFPSNHTLAAFAIAFAIFYVYRKLGVAYLVLAALMGLSRIYLGHHYPVDVISAAVIAVVVASVLLKVRYEETILRFLEKMKASRDSA</sequence>
<gene>
    <name evidence="3" type="ORF">HNQ41_002008</name>
</gene>
<feature type="transmembrane region" description="Helical" evidence="1">
    <location>
        <begin position="103"/>
        <end position="122"/>
    </location>
</feature>
<dbReference type="InterPro" id="IPR036938">
    <property type="entry name" value="PAP2/HPO_sf"/>
</dbReference>
<evidence type="ECO:0000313" key="4">
    <source>
        <dbReference type="Proteomes" id="UP000551878"/>
    </source>
</evidence>
<feature type="domain" description="Phosphatidic acid phosphatase type 2/haloperoxidase" evidence="2">
    <location>
        <begin position="57"/>
        <end position="166"/>
    </location>
</feature>
<dbReference type="Gene3D" id="1.20.144.10">
    <property type="entry name" value="Phosphatidic acid phosphatase type 2/haloperoxidase"/>
    <property type="match status" value="2"/>
</dbReference>
<feature type="transmembrane region" description="Helical" evidence="1">
    <location>
        <begin position="30"/>
        <end position="48"/>
    </location>
</feature>
<dbReference type="EMBL" id="JACHHB010000008">
    <property type="protein sequence ID" value="MBB5173818.1"/>
    <property type="molecule type" value="Genomic_DNA"/>
</dbReference>
<dbReference type="PANTHER" id="PTHR14969:SF58">
    <property type="entry name" value="UNDECAPRENYL-DIPHOSPHATASE BCRC"/>
    <property type="match status" value="1"/>
</dbReference>
<proteinExistence type="predicted"/>
<dbReference type="PANTHER" id="PTHR14969">
    <property type="entry name" value="SPHINGOSINE-1-PHOSPHATE PHOSPHOHYDROLASE"/>
    <property type="match status" value="1"/>
</dbReference>
<dbReference type="SUPFAM" id="SSF48317">
    <property type="entry name" value="Acid phosphatase/Vanadium-dependent haloperoxidase"/>
    <property type="match status" value="1"/>
</dbReference>
<organism evidence="3 4">
    <name type="scientific">Texcoconibacillus texcoconensis</name>
    <dbReference type="NCBI Taxonomy" id="1095777"/>
    <lineage>
        <taxon>Bacteria</taxon>
        <taxon>Bacillati</taxon>
        <taxon>Bacillota</taxon>
        <taxon>Bacilli</taxon>
        <taxon>Bacillales</taxon>
        <taxon>Bacillaceae</taxon>
        <taxon>Texcoconibacillus</taxon>
    </lineage>
</organism>
<dbReference type="Proteomes" id="UP000551878">
    <property type="component" value="Unassembled WGS sequence"/>
</dbReference>
<evidence type="ECO:0000259" key="2">
    <source>
        <dbReference type="SMART" id="SM00014"/>
    </source>
</evidence>
<keyword evidence="1" id="KW-1133">Transmembrane helix</keyword>
<comment type="caution">
    <text evidence="3">The sequence shown here is derived from an EMBL/GenBank/DDBJ whole genome shotgun (WGS) entry which is preliminary data.</text>
</comment>
<keyword evidence="1" id="KW-0812">Transmembrane</keyword>
<evidence type="ECO:0000313" key="3">
    <source>
        <dbReference type="EMBL" id="MBB5173818.1"/>
    </source>
</evidence>
<feature type="transmembrane region" description="Helical" evidence="1">
    <location>
        <begin position="127"/>
        <end position="145"/>
    </location>
</feature>
<dbReference type="Pfam" id="PF01569">
    <property type="entry name" value="PAP2"/>
    <property type="match status" value="1"/>
</dbReference>
<keyword evidence="4" id="KW-1185">Reference proteome</keyword>
<evidence type="ECO:0000256" key="1">
    <source>
        <dbReference type="SAM" id="Phobius"/>
    </source>
</evidence>
<dbReference type="AlphaFoldDB" id="A0A840QR58"/>
<protein>
    <submittedName>
        <fullName evidence="3">Undecaprenyl-diphosphatase</fullName>
        <ecNumber evidence="3">3.6.1.27</ecNumber>
    </submittedName>
</protein>
<keyword evidence="3" id="KW-0378">Hydrolase</keyword>
<reference evidence="3 4" key="1">
    <citation type="submission" date="2020-08" db="EMBL/GenBank/DDBJ databases">
        <title>Genomic Encyclopedia of Type Strains, Phase IV (KMG-IV): sequencing the most valuable type-strain genomes for metagenomic binning, comparative biology and taxonomic classification.</title>
        <authorList>
            <person name="Goeker M."/>
        </authorList>
    </citation>
    <scope>NUCLEOTIDE SEQUENCE [LARGE SCALE GENOMIC DNA]</scope>
    <source>
        <strain evidence="3 4">DSM 24696</strain>
    </source>
</reference>
<accession>A0A840QR58</accession>
<dbReference type="GO" id="GO:0050380">
    <property type="term" value="F:undecaprenyl-diphosphatase activity"/>
    <property type="evidence" value="ECO:0007669"/>
    <property type="project" value="UniProtKB-EC"/>
</dbReference>
<keyword evidence="1" id="KW-0472">Membrane</keyword>
<name>A0A840QR58_9BACI</name>
<dbReference type="InterPro" id="IPR000326">
    <property type="entry name" value="PAP2/HPO"/>
</dbReference>